<keyword evidence="6" id="KW-0695">RNA-directed DNA polymerase</keyword>
<evidence type="ECO:0000256" key="1">
    <source>
        <dbReference type="ARBA" id="ARBA00022679"/>
    </source>
</evidence>
<dbReference type="InterPro" id="IPR043502">
    <property type="entry name" value="DNA/RNA_pol_sf"/>
</dbReference>
<keyword evidence="1" id="KW-0808">Transferase</keyword>
<dbReference type="InterPro" id="IPR041373">
    <property type="entry name" value="RT_RNaseH"/>
</dbReference>
<sequence length="307" mass="34896">MNSNTNRNNYNTSLSADFPGIYKIQDEIDFNKCTHQMIMCFTLYKWYGVSPSESDCRINPTLNTSTATITGVPSSSVPFLDIISPALTKQIIEGRDVNLAGLLMKDYESVQAASTLLTSSGLEINLPGKKDILLHRTLTIKEFISQQFQTRAKTKWIWSSRHQDAFDELKRLLASAKMLAHYNSNATQTHVIVDASPVGLGAILRQKQSDGNFRPVTFASRTLNDVEQRYSQTEREVLAVVWGCERFYLYLFAKEFILVTDHKPLEVIYSPKSKPPARIERWAMRLQPYTLRAKCSRLPFEIVASSR</sequence>
<gene>
    <name evidence="8" type="ORF">MEDL_61</name>
</gene>
<evidence type="ECO:0000259" key="7">
    <source>
        <dbReference type="Pfam" id="PF17917"/>
    </source>
</evidence>
<evidence type="ECO:0000313" key="8">
    <source>
        <dbReference type="EMBL" id="CAG2184423.1"/>
    </source>
</evidence>
<evidence type="ECO:0000256" key="5">
    <source>
        <dbReference type="ARBA" id="ARBA00022801"/>
    </source>
</evidence>
<evidence type="ECO:0000256" key="2">
    <source>
        <dbReference type="ARBA" id="ARBA00022695"/>
    </source>
</evidence>
<dbReference type="Gene3D" id="3.30.70.270">
    <property type="match status" value="1"/>
</dbReference>
<keyword evidence="4" id="KW-0255">Endonuclease</keyword>
<keyword evidence="9" id="KW-1185">Reference proteome</keyword>
<dbReference type="OrthoDB" id="10068564at2759"/>
<dbReference type="PANTHER" id="PTHR37984:SF11">
    <property type="entry name" value="INTEGRASE CATALYTIC DOMAIN-CONTAINING PROTEIN"/>
    <property type="match status" value="1"/>
</dbReference>
<dbReference type="EMBL" id="CAJPWZ010000004">
    <property type="protein sequence ID" value="CAG2184423.1"/>
    <property type="molecule type" value="Genomic_DNA"/>
</dbReference>
<dbReference type="SUPFAM" id="SSF56672">
    <property type="entry name" value="DNA/RNA polymerases"/>
    <property type="match status" value="1"/>
</dbReference>
<name>A0A8S3PLR1_MYTED</name>
<comment type="caution">
    <text evidence="8">The sequence shown here is derived from an EMBL/GenBank/DDBJ whole genome shotgun (WGS) entry which is preliminary data.</text>
</comment>
<keyword evidence="2" id="KW-0548">Nucleotidyltransferase</keyword>
<dbReference type="InterPro" id="IPR050951">
    <property type="entry name" value="Retrovirus_Pol_polyprotein"/>
</dbReference>
<evidence type="ECO:0000313" key="9">
    <source>
        <dbReference type="Proteomes" id="UP000683360"/>
    </source>
</evidence>
<dbReference type="FunFam" id="3.10.20.370:FF:000001">
    <property type="entry name" value="Retrovirus-related Pol polyprotein from transposon 17.6-like protein"/>
    <property type="match status" value="1"/>
</dbReference>
<organism evidence="8 9">
    <name type="scientific">Mytilus edulis</name>
    <name type="common">Blue mussel</name>
    <dbReference type="NCBI Taxonomy" id="6550"/>
    <lineage>
        <taxon>Eukaryota</taxon>
        <taxon>Metazoa</taxon>
        <taxon>Spiralia</taxon>
        <taxon>Lophotrochozoa</taxon>
        <taxon>Mollusca</taxon>
        <taxon>Bivalvia</taxon>
        <taxon>Autobranchia</taxon>
        <taxon>Pteriomorphia</taxon>
        <taxon>Mytilida</taxon>
        <taxon>Mytiloidea</taxon>
        <taxon>Mytilidae</taxon>
        <taxon>Mytilinae</taxon>
        <taxon>Mytilus</taxon>
    </lineage>
</organism>
<accession>A0A8S3PLR1</accession>
<evidence type="ECO:0000256" key="4">
    <source>
        <dbReference type="ARBA" id="ARBA00022759"/>
    </source>
</evidence>
<dbReference type="PANTHER" id="PTHR37984">
    <property type="entry name" value="PROTEIN CBG26694"/>
    <property type="match status" value="1"/>
</dbReference>
<keyword evidence="5" id="KW-0378">Hydrolase</keyword>
<dbReference type="AlphaFoldDB" id="A0A8S3PLR1"/>
<evidence type="ECO:0000256" key="6">
    <source>
        <dbReference type="ARBA" id="ARBA00022918"/>
    </source>
</evidence>
<dbReference type="InterPro" id="IPR043128">
    <property type="entry name" value="Rev_trsase/Diguanyl_cyclase"/>
</dbReference>
<dbReference type="GO" id="GO:0016787">
    <property type="term" value="F:hydrolase activity"/>
    <property type="evidence" value="ECO:0007669"/>
    <property type="project" value="UniProtKB-KW"/>
</dbReference>
<proteinExistence type="predicted"/>
<reference evidence="8" key="1">
    <citation type="submission" date="2021-03" db="EMBL/GenBank/DDBJ databases">
        <authorList>
            <person name="Bekaert M."/>
        </authorList>
    </citation>
    <scope>NUCLEOTIDE SEQUENCE</scope>
</reference>
<dbReference type="CDD" id="cd09274">
    <property type="entry name" value="RNase_HI_RT_Ty3"/>
    <property type="match status" value="1"/>
</dbReference>
<dbReference type="GO" id="GO:0003964">
    <property type="term" value="F:RNA-directed DNA polymerase activity"/>
    <property type="evidence" value="ECO:0007669"/>
    <property type="project" value="UniProtKB-KW"/>
</dbReference>
<evidence type="ECO:0000256" key="3">
    <source>
        <dbReference type="ARBA" id="ARBA00022722"/>
    </source>
</evidence>
<dbReference type="Pfam" id="PF17917">
    <property type="entry name" value="RT_RNaseH"/>
    <property type="match status" value="1"/>
</dbReference>
<protein>
    <recommendedName>
        <fullName evidence="7">Reverse transcriptase RNase H-like domain-containing protein</fullName>
    </recommendedName>
</protein>
<feature type="domain" description="Reverse transcriptase RNase H-like" evidence="7">
    <location>
        <begin position="188"/>
        <end position="289"/>
    </location>
</feature>
<dbReference type="GO" id="GO:0004519">
    <property type="term" value="F:endonuclease activity"/>
    <property type="evidence" value="ECO:0007669"/>
    <property type="project" value="UniProtKB-KW"/>
</dbReference>
<dbReference type="Proteomes" id="UP000683360">
    <property type="component" value="Unassembled WGS sequence"/>
</dbReference>
<keyword evidence="3" id="KW-0540">Nuclease</keyword>
<dbReference type="Gene3D" id="3.10.20.370">
    <property type="match status" value="1"/>
</dbReference>